<dbReference type="Gene3D" id="1.25.40.10">
    <property type="entry name" value="Tetratricopeptide repeat domain"/>
    <property type="match status" value="1"/>
</dbReference>
<feature type="signal peptide" evidence="14">
    <location>
        <begin position="1"/>
        <end position="18"/>
    </location>
</feature>
<evidence type="ECO:0000259" key="15">
    <source>
        <dbReference type="PROSITE" id="PS51471"/>
    </source>
</evidence>
<reference evidence="16" key="1">
    <citation type="submission" date="2022-01" db="EMBL/GenBank/DDBJ databases">
        <authorList>
            <person name="Braso-Vives M."/>
        </authorList>
    </citation>
    <scope>NUCLEOTIDE SEQUENCE</scope>
</reference>
<keyword evidence="11" id="KW-0408">Iron</keyword>
<dbReference type="PANTHER" id="PTHR10869">
    <property type="entry name" value="PROLYL 4-HYDROXYLASE ALPHA SUBUNIT"/>
    <property type="match status" value="1"/>
</dbReference>
<dbReference type="Proteomes" id="UP000838412">
    <property type="component" value="Chromosome 6"/>
</dbReference>
<comment type="cofactor">
    <cofactor evidence="1">
        <name>L-ascorbate</name>
        <dbReference type="ChEBI" id="CHEBI:38290"/>
    </cofactor>
</comment>
<dbReference type="SUPFAM" id="SSF48452">
    <property type="entry name" value="TPR-like"/>
    <property type="match status" value="1"/>
</dbReference>
<evidence type="ECO:0000256" key="2">
    <source>
        <dbReference type="ARBA" id="ARBA00002035"/>
    </source>
</evidence>
<name>A0A8K0A405_BRALA</name>
<evidence type="ECO:0000256" key="5">
    <source>
        <dbReference type="ARBA" id="ARBA00012269"/>
    </source>
</evidence>
<dbReference type="PROSITE" id="PS50005">
    <property type="entry name" value="TPR"/>
    <property type="match status" value="1"/>
</dbReference>
<dbReference type="EC" id="1.14.11.2" evidence="5"/>
<dbReference type="GO" id="GO:0005788">
    <property type="term" value="C:endoplasmic reticulum lumen"/>
    <property type="evidence" value="ECO:0007669"/>
    <property type="project" value="UniProtKB-SubCell"/>
</dbReference>
<dbReference type="OrthoDB" id="420380at2759"/>
<evidence type="ECO:0000256" key="12">
    <source>
        <dbReference type="ARBA" id="ARBA00023180"/>
    </source>
</evidence>
<dbReference type="GO" id="GO:0005506">
    <property type="term" value="F:iron ion binding"/>
    <property type="evidence" value="ECO:0007669"/>
    <property type="project" value="InterPro"/>
</dbReference>
<evidence type="ECO:0000256" key="10">
    <source>
        <dbReference type="ARBA" id="ARBA00023002"/>
    </source>
</evidence>
<dbReference type="Gene3D" id="2.60.120.620">
    <property type="entry name" value="q2cbj1_9rhob like domain"/>
    <property type="match status" value="1"/>
</dbReference>
<comment type="function">
    <text evidence="2">Catalyzes the post-translational formation of 4-hydroxyproline in -Xaa-Pro-Gly- sequences in collagens and other proteins.</text>
</comment>
<protein>
    <recommendedName>
        <fullName evidence="5">procollagen-proline 4-dioxygenase</fullName>
        <ecNumber evidence="5">1.14.11.2</ecNumber>
    </recommendedName>
</protein>
<dbReference type="InterPro" id="IPR045054">
    <property type="entry name" value="P4HA-like"/>
</dbReference>
<comment type="similarity">
    <text evidence="4">Belongs to the P4HA family.</text>
</comment>
<evidence type="ECO:0000256" key="11">
    <source>
        <dbReference type="ARBA" id="ARBA00023004"/>
    </source>
</evidence>
<gene>
    <name evidence="16" type="primary">P4HA3</name>
    <name evidence="16" type="ORF">BLAG_LOCUS20766</name>
</gene>
<dbReference type="EMBL" id="OV696691">
    <property type="protein sequence ID" value="CAH1267403.1"/>
    <property type="molecule type" value="Genomic_DNA"/>
</dbReference>
<keyword evidence="6" id="KW-0479">Metal-binding</keyword>
<dbReference type="PROSITE" id="PS51471">
    <property type="entry name" value="FE2OG_OXY"/>
    <property type="match status" value="1"/>
</dbReference>
<feature type="chain" id="PRO_5035471746" description="procollagen-proline 4-dioxygenase" evidence="14">
    <location>
        <begin position="19"/>
        <end position="549"/>
    </location>
</feature>
<dbReference type="SMART" id="SM00702">
    <property type="entry name" value="P4Hc"/>
    <property type="match status" value="1"/>
</dbReference>
<evidence type="ECO:0000256" key="7">
    <source>
        <dbReference type="ARBA" id="ARBA00022824"/>
    </source>
</evidence>
<dbReference type="GO" id="GO:0031418">
    <property type="term" value="F:L-ascorbic acid binding"/>
    <property type="evidence" value="ECO:0007669"/>
    <property type="project" value="UniProtKB-KW"/>
</dbReference>
<dbReference type="AlphaFoldDB" id="A0A8K0A405"/>
<keyword evidence="7" id="KW-0256">Endoplasmic reticulum</keyword>
<proteinExistence type="inferred from homology"/>
<dbReference type="InterPro" id="IPR005123">
    <property type="entry name" value="Oxoglu/Fe-dep_dioxygenase_dom"/>
</dbReference>
<evidence type="ECO:0000256" key="3">
    <source>
        <dbReference type="ARBA" id="ARBA00004319"/>
    </source>
</evidence>
<dbReference type="InterPro" id="IPR044862">
    <property type="entry name" value="Pro_4_hyd_alph_FE2OG_OXY"/>
</dbReference>
<keyword evidence="8" id="KW-0847">Vitamin C</keyword>
<keyword evidence="14" id="KW-0732">Signal</keyword>
<evidence type="ECO:0000256" key="1">
    <source>
        <dbReference type="ARBA" id="ARBA00001961"/>
    </source>
</evidence>
<dbReference type="InterPro" id="IPR013547">
    <property type="entry name" value="P4H_N"/>
</dbReference>
<evidence type="ECO:0000313" key="17">
    <source>
        <dbReference type="Proteomes" id="UP000838412"/>
    </source>
</evidence>
<dbReference type="GO" id="GO:0004656">
    <property type="term" value="F:procollagen-proline 4-dioxygenase activity"/>
    <property type="evidence" value="ECO:0007669"/>
    <property type="project" value="UniProtKB-EC"/>
</dbReference>
<comment type="subcellular location">
    <subcellularLocation>
        <location evidence="3">Endoplasmic reticulum lumen</location>
    </subcellularLocation>
</comment>
<evidence type="ECO:0000256" key="14">
    <source>
        <dbReference type="SAM" id="SignalP"/>
    </source>
</evidence>
<dbReference type="Gene3D" id="6.10.140.1460">
    <property type="match status" value="1"/>
</dbReference>
<evidence type="ECO:0000313" key="16">
    <source>
        <dbReference type="EMBL" id="CAH1267403.1"/>
    </source>
</evidence>
<accession>A0A8K0A405</accession>
<dbReference type="PANTHER" id="PTHR10869:SF244">
    <property type="entry name" value="PROLYL 4-HYDROXYLASE SUBUNIT ALPHA-2"/>
    <property type="match status" value="1"/>
</dbReference>
<evidence type="ECO:0000256" key="9">
    <source>
        <dbReference type="ARBA" id="ARBA00022964"/>
    </source>
</evidence>
<organism evidence="16 17">
    <name type="scientific">Branchiostoma lanceolatum</name>
    <name type="common">Common lancelet</name>
    <name type="synonym">Amphioxus lanceolatum</name>
    <dbReference type="NCBI Taxonomy" id="7740"/>
    <lineage>
        <taxon>Eukaryota</taxon>
        <taxon>Metazoa</taxon>
        <taxon>Chordata</taxon>
        <taxon>Cephalochordata</taxon>
        <taxon>Leptocardii</taxon>
        <taxon>Amphioxiformes</taxon>
        <taxon>Branchiostomatidae</taxon>
        <taxon>Branchiostoma</taxon>
    </lineage>
</organism>
<sequence length="549" mass="62196">MRVLLLLHCALLTTVVCASKQHGFSTAVVRLENLLLFESNLVDKIRQHMSDADSVREDIKRYVDDFEANILHPGFDDLAYHVQHPVGAYRLVKRLSQTDPGVLTHARLLTGVVYGDAVIKTTELPTEEDLRMSALALIRLQDIYHLDMRSLTQGQLVMLARQSDGTVVKQKRITREEPAFSLDAEDTVYIGDIAYNEEEYLNAVLWYLVTLDLLRGREQVDITDDPADDSGLGRVDVLIKLGDTLTKLRQHQRALPFYRDALRMGPENQVIKSKVVEAERQATLQGNVTLKMAKLLKGSIPYQEDYENLCYHSVLRNQPPSSRLSCTYDRTRPELYLSPARREVLHEKNPEIALYHDVISDEEAAMVRALAFEELERSPVVSKHGKVFHSDVRVSETGWLHDNTTDVISKLSRRVGYITGLNTEYPSAESFQVVNYGLGGLYVPHVDYFEETQLVKHVNRPGKRILTFLLYLSEVELGGATVFPQINLIVPAVKNGALMFRDMKRSGEFEPLSMHAGCPVLIGSKWIANKWILDRGNEFKRPCGLTPDE</sequence>
<evidence type="ECO:0000256" key="8">
    <source>
        <dbReference type="ARBA" id="ARBA00022896"/>
    </source>
</evidence>
<keyword evidence="13" id="KW-0802">TPR repeat</keyword>
<feature type="repeat" description="TPR" evidence="13">
    <location>
        <begin position="235"/>
        <end position="268"/>
    </location>
</feature>
<keyword evidence="10" id="KW-0560">Oxidoreductase</keyword>
<feature type="domain" description="Fe2OG dioxygenase" evidence="15">
    <location>
        <begin position="427"/>
        <end position="534"/>
    </location>
</feature>
<dbReference type="InterPro" id="IPR019734">
    <property type="entry name" value="TPR_rpt"/>
</dbReference>
<keyword evidence="9" id="KW-0223">Dioxygenase</keyword>
<keyword evidence="17" id="KW-1185">Reference proteome</keyword>
<dbReference type="Pfam" id="PF08336">
    <property type="entry name" value="P4Ha_N"/>
    <property type="match status" value="1"/>
</dbReference>
<dbReference type="Pfam" id="PF13640">
    <property type="entry name" value="2OG-FeII_Oxy_3"/>
    <property type="match status" value="1"/>
</dbReference>
<evidence type="ECO:0000256" key="6">
    <source>
        <dbReference type="ARBA" id="ARBA00022723"/>
    </source>
</evidence>
<evidence type="ECO:0000256" key="13">
    <source>
        <dbReference type="PROSITE-ProRule" id="PRU00339"/>
    </source>
</evidence>
<dbReference type="InterPro" id="IPR011990">
    <property type="entry name" value="TPR-like_helical_dom_sf"/>
</dbReference>
<evidence type="ECO:0000256" key="4">
    <source>
        <dbReference type="ARBA" id="ARBA00006511"/>
    </source>
</evidence>
<keyword evidence="12" id="KW-0325">Glycoprotein</keyword>
<dbReference type="InterPro" id="IPR006620">
    <property type="entry name" value="Pro_4_hyd_alph"/>
</dbReference>